<comment type="caution">
    <text evidence="1">The sequence shown here is derived from an EMBL/GenBank/DDBJ whole genome shotgun (WGS) entry which is preliminary data.</text>
</comment>
<dbReference type="RefSeq" id="WP_253886234.1">
    <property type="nucleotide sequence ID" value="NZ_BAAAVB010000004.1"/>
</dbReference>
<organism evidence="1 2">
    <name type="scientific">Actinokineospora diospyrosa</name>
    <dbReference type="NCBI Taxonomy" id="103728"/>
    <lineage>
        <taxon>Bacteria</taxon>
        <taxon>Bacillati</taxon>
        <taxon>Actinomycetota</taxon>
        <taxon>Actinomycetes</taxon>
        <taxon>Pseudonocardiales</taxon>
        <taxon>Pseudonocardiaceae</taxon>
        <taxon>Actinokineospora</taxon>
    </lineage>
</organism>
<accession>A0ABT1I9L4</accession>
<protein>
    <submittedName>
        <fullName evidence="1">Uncharacterized protein</fullName>
    </submittedName>
</protein>
<evidence type="ECO:0000313" key="2">
    <source>
        <dbReference type="Proteomes" id="UP001205185"/>
    </source>
</evidence>
<sequence>MTTPEAPDDRYFAARSFTEDGGCEVTAIVFDPEDAQQTWYGYVTRHGVLIGSFFCADRVRQRDWHIVTSEGVHIVLDSPDIHPIGESVAVMVLTGLRDGSDAEVDRWADEMTRRIADENHPKTTN</sequence>
<dbReference type="Proteomes" id="UP001205185">
    <property type="component" value="Unassembled WGS sequence"/>
</dbReference>
<proteinExistence type="predicted"/>
<reference evidence="1 2" key="1">
    <citation type="submission" date="2022-06" db="EMBL/GenBank/DDBJ databases">
        <title>Genomic Encyclopedia of Archaeal and Bacterial Type Strains, Phase II (KMG-II): from individual species to whole genera.</title>
        <authorList>
            <person name="Goeker M."/>
        </authorList>
    </citation>
    <scope>NUCLEOTIDE SEQUENCE [LARGE SCALE GENOMIC DNA]</scope>
    <source>
        <strain evidence="1 2">DSM 44255</strain>
    </source>
</reference>
<name>A0ABT1I9L4_9PSEU</name>
<gene>
    <name evidence="1" type="ORF">LV75_001714</name>
</gene>
<dbReference type="EMBL" id="JAMTCO010000004">
    <property type="protein sequence ID" value="MCP2269226.1"/>
    <property type="molecule type" value="Genomic_DNA"/>
</dbReference>
<evidence type="ECO:0000313" key="1">
    <source>
        <dbReference type="EMBL" id="MCP2269226.1"/>
    </source>
</evidence>
<keyword evidence="2" id="KW-1185">Reference proteome</keyword>